<evidence type="ECO:0000256" key="3">
    <source>
        <dbReference type="ARBA" id="ARBA00023002"/>
    </source>
</evidence>
<dbReference type="PIRSF" id="PIRSF000126">
    <property type="entry name" value="11-beta-HSD1"/>
    <property type="match status" value="1"/>
</dbReference>
<dbReference type="Proteomes" id="UP001346149">
    <property type="component" value="Unassembled WGS sequence"/>
</dbReference>
<dbReference type="SUPFAM" id="SSF51735">
    <property type="entry name" value="NAD(P)-binding Rossmann-fold domains"/>
    <property type="match status" value="1"/>
</dbReference>
<dbReference type="PANTHER" id="PTHR43899:SF26">
    <property type="entry name" value="ENOYL-(ACYL CARRIER) REDUCTASE"/>
    <property type="match status" value="1"/>
</dbReference>
<gene>
    <name evidence="6" type="ORF">SAY86_032134</name>
</gene>
<evidence type="ECO:0000256" key="1">
    <source>
        <dbReference type="ARBA" id="ARBA00004240"/>
    </source>
</evidence>
<proteinExistence type="inferred from homology"/>
<evidence type="ECO:0000256" key="2">
    <source>
        <dbReference type="ARBA" id="ARBA00022857"/>
    </source>
</evidence>
<keyword evidence="5" id="KW-0812">Transmembrane</keyword>
<sequence>MDPCRKIILLLPKDMSVLTACNQQQLPWIPIISALGFLILLGHLISFVRGIITITSPFRPLKDLRSRYGSWAIVTGCTDGIGRAFAFNLSQKGMNLFLVSRSRDKLERLSEELLAVNEHTLVRILALDFAEDVSDGVRELAKVAKELEVGLLINNVGVTYPAARFFHEVDDQLWRRIVRVNIEWMAKVTRAVLPEMLRRGRGAIINLGSGASIVVPSHPLFTVYAATKAFVDQLSRCLHVEYEPYGIDVQCQIPLYVATKMASRVASIEESSTFVPSPEDYAEAAVRCIGYGARCMPYWSHAVQWFLASMAPESFLDSWRLSLGLNRRANNPPACS</sequence>
<protein>
    <submittedName>
        <fullName evidence="6">Uncharacterized protein</fullName>
    </submittedName>
</protein>
<dbReference type="PROSITE" id="PS00061">
    <property type="entry name" value="ADH_SHORT"/>
    <property type="match status" value="1"/>
</dbReference>
<evidence type="ECO:0000313" key="7">
    <source>
        <dbReference type="Proteomes" id="UP001346149"/>
    </source>
</evidence>
<keyword evidence="5" id="KW-1133">Transmembrane helix</keyword>
<comment type="caution">
    <text evidence="6">The sequence shown here is derived from an EMBL/GenBank/DDBJ whole genome shotgun (WGS) entry which is preliminary data.</text>
</comment>
<organism evidence="6 7">
    <name type="scientific">Trapa natans</name>
    <name type="common">Water chestnut</name>
    <dbReference type="NCBI Taxonomy" id="22666"/>
    <lineage>
        <taxon>Eukaryota</taxon>
        <taxon>Viridiplantae</taxon>
        <taxon>Streptophyta</taxon>
        <taxon>Embryophyta</taxon>
        <taxon>Tracheophyta</taxon>
        <taxon>Spermatophyta</taxon>
        <taxon>Magnoliopsida</taxon>
        <taxon>eudicotyledons</taxon>
        <taxon>Gunneridae</taxon>
        <taxon>Pentapetalae</taxon>
        <taxon>rosids</taxon>
        <taxon>malvids</taxon>
        <taxon>Myrtales</taxon>
        <taxon>Lythraceae</taxon>
        <taxon>Trapa</taxon>
    </lineage>
</organism>
<reference evidence="6 7" key="1">
    <citation type="journal article" date="2023" name="Hortic Res">
        <title>Pangenome of water caltrop reveals structural variations and asymmetric subgenome divergence after allopolyploidization.</title>
        <authorList>
            <person name="Zhang X."/>
            <person name="Chen Y."/>
            <person name="Wang L."/>
            <person name="Yuan Y."/>
            <person name="Fang M."/>
            <person name="Shi L."/>
            <person name="Lu R."/>
            <person name="Comes H.P."/>
            <person name="Ma Y."/>
            <person name="Chen Y."/>
            <person name="Huang G."/>
            <person name="Zhou Y."/>
            <person name="Zheng Z."/>
            <person name="Qiu Y."/>
        </authorList>
    </citation>
    <scope>NUCLEOTIDE SEQUENCE [LARGE SCALE GENOMIC DNA]</scope>
    <source>
        <strain evidence="6">F231</strain>
    </source>
</reference>
<accession>A0AAN7M8A1</accession>
<dbReference type="PRINTS" id="PR00081">
    <property type="entry name" value="GDHRDH"/>
</dbReference>
<dbReference type="PRINTS" id="PR00080">
    <property type="entry name" value="SDRFAMILY"/>
</dbReference>
<dbReference type="InterPro" id="IPR002347">
    <property type="entry name" value="SDR_fam"/>
</dbReference>
<keyword evidence="7" id="KW-1185">Reference proteome</keyword>
<dbReference type="PANTHER" id="PTHR43899">
    <property type="entry name" value="RH59310P"/>
    <property type="match status" value="1"/>
</dbReference>
<dbReference type="InterPro" id="IPR036291">
    <property type="entry name" value="NAD(P)-bd_dom_sf"/>
</dbReference>
<dbReference type="Gene3D" id="3.40.50.720">
    <property type="entry name" value="NAD(P)-binding Rossmann-like Domain"/>
    <property type="match status" value="1"/>
</dbReference>
<dbReference type="InterPro" id="IPR051019">
    <property type="entry name" value="VLCFA-Steroid_DH"/>
</dbReference>
<feature type="transmembrane region" description="Helical" evidence="5">
    <location>
        <begin position="28"/>
        <end position="52"/>
    </location>
</feature>
<dbReference type="GO" id="GO:0005783">
    <property type="term" value="C:endoplasmic reticulum"/>
    <property type="evidence" value="ECO:0007669"/>
    <property type="project" value="UniProtKB-SubCell"/>
</dbReference>
<evidence type="ECO:0000313" key="6">
    <source>
        <dbReference type="EMBL" id="KAK4791721.1"/>
    </source>
</evidence>
<keyword evidence="5" id="KW-0472">Membrane</keyword>
<name>A0AAN7M8A1_TRANT</name>
<keyword evidence="3" id="KW-0560">Oxidoreductase</keyword>
<comment type="subcellular location">
    <subcellularLocation>
        <location evidence="1">Endoplasmic reticulum</location>
    </subcellularLocation>
</comment>
<evidence type="ECO:0000256" key="5">
    <source>
        <dbReference type="SAM" id="Phobius"/>
    </source>
</evidence>
<dbReference type="GO" id="GO:0045703">
    <property type="term" value="F:ketoreductase activity"/>
    <property type="evidence" value="ECO:0007669"/>
    <property type="project" value="TreeGrafter"/>
</dbReference>
<evidence type="ECO:0000256" key="4">
    <source>
        <dbReference type="RuleBase" id="RU000363"/>
    </source>
</evidence>
<dbReference type="InterPro" id="IPR020904">
    <property type="entry name" value="Sc_DH/Rdtase_CS"/>
</dbReference>
<dbReference type="EMBL" id="JAXQNO010000009">
    <property type="protein sequence ID" value="KAK4791721.1"/>
    <property type="molecule type" value="Genomic_DNA"/>
</dbReference>
<keyword evidence="2" id="KW-0521">NADP</keyword>
<comment type="similarity">
    <text evidence="4">Belongs to the short-chain dehydrogenases/reductases (SDR) family.</text>
</comment>
<dbReference type="Pfam" id="PF00106">
    <property type="entry name" value="adh_short"/>
    <property type="match status" value="1"/>
</dbReference>
<dbReference type="FunFam" id="3.40.50.720:FF:000137">
    <property type="entry name" value="Hydroxysteroid (17-beta) dehydrogenase 3"/>
    <property type="match status" value="1"/>
</dbReference>
<dbReference type="AlphaFoldDB" id="A0AAN7M8A1"/>
<dbReference type="CDD" id="cd05356">
    <property type="entry name" value="17beta-HSD1_like_SDR_c"/>
    <property type="match status" value="1"/>
</dbReference>